<dbReference type="EMBL" id="JBEPFB010000003">
    <property type="protein sequence ID" value="MER7372653.1"/>
    <property type="molecule type" value="Genomic_DNA"/>
</dbReference>
<keyword evidence="5 6" id="KW-0472">Membrane</keyword>
<keyword evidence="4 6" id="KW-1133">Transmembrane helix</keyword>
<evidence type="ECO:0000256" key="5">
    <source>
        <dbReference type="ARBA" id="ARBA00023136"/>
    </source>
</evidence>
<feature type="transmembrane region" description="Helical" evidence="6">
    <location>
        <begin position="234"/>
        <end position="255"/>
    </location>
</feature>
<keyword evidence="3 6" id="KW-0812">Transmembrane</keyword>
<feature type="transmembrane region" description="Helical" evidence="6">
    <location>
        <begin position="159"/>
        <end position="179"/>
    </location>
</feature>
<evidence type="ECO:0000256" key="1">
    <source>
        <dbReference type="ARBA" id="ARBA00004651"/>
    </source>
</evidence>
<evidence type="ECO:0000256" key="4">
    <source>
        <dbReference type="ARBA" id="ARBA00022989"/>
    </source>
</evidence>
<reference evidence="7 8" key="1">
    <citation type="submission" date="2024-06" db="EMBL/GenBank/DDBJ databases">
        <title>The Natural Products Discovery Center: Release of the First 8490 Sequenced Strains for Exploring Actinobacteria Biosynthetic Diversity.</title>
        <authorList>
            <person name="Kalkreuter E."/>
            <person name="Kautsar S.A."/>
            <person name="Yang D."/>
            <person name="Bader C.D."/>
            <person name="Teijaro C.N."/>
            <person name="Fluegel L."/>
            <person name="Davis C.M."/>
            <person name="Simpson J.R."/>
            <person name="Lauterbach L."/>
            <person name="Steele A.D."/>
            <person name="Gui C."/>
            <person name="Meng S."/>
            <person name="Li G."/>
            <person name="Viehrig K."/>
            <person name="Ye F."/>
            <person name="Su P."/>
            <person name="Kiefer A.F."/>
            <person name="Nichols A."/>
            <person name="Cepeda A.J."/>
            <person name="Yan W."/>
            <person name="Fan B."/>
            <person name="Jiang Y."/>
            <person name="Adhikari A."/>
            <person name="Zheng C.-J."/>
            <person name="Schuster L."/>
            <person name="Cowan T.M."/>
            <person name="Smanski M.J."/>
            <person name="Chevrette M.G."/>
            <person name="De Carvalho L.P.S."/>
            <person name="Shen B."/>
        </authorList>
    </citation>
    <scope>NUCLEOTIDE SEQUENCE [LARGE SCALE GENOMIC DNA]</scope>
    <source>
        <strain evidence="7 8">NPDC000155</strain>
    </source>
</reference>
<dbReference type="RefSeq" id="WP_190070091.1">
    <property type="nucleotide sequence ID" value="NZ_BNBM01000004.1"/>
</dbReference>
<evidence type="ECO:0000313" key="8">
    <source>
        <dbReference type="Proteomes" id="UP001486207"/>
    </source>
</evidence>
<dbReference type="Pfam" id="PF03706">
    <property type="entry name" value="LPG_synthase_TM"/>
    <property type="match status" value="1"/>
</dbReference>
<keyword evidence="2" id="KW-1003">Cell membrane</keyword>
<feature type="transmembrane region" description="Helical" evidence="6">
    <location>
        <begin position="208"/>
        <end position="228"/>
    </location>
</feature>
<evidence type="ECO:0000313" key="7">
    <source>
        <dbReference type="EMBL" id="MER7372653.1"/>
    </source>
</evidence>
<proteinExistence type="predicted"/>
<feature type="transmembrane region" description="Helical" evidence="6">
    <location>
        <begin position="136"/>
        <end position="153"/>
    </location>
</feature>
<feature type="transmembrane region" description="Helical" evidence="6">
    <location>
        <begin position="292"/>
        <end position="309"/>
    </location>
</feature>
<feature type="transmembrane region" description="Helical" evidence="6">
    <location>
        <begin position="54"/>
        <end position="73"/>
    </location>
</feature>
<feature type="transmembrane region" description="Helical" evidence="6">
    <location>
        <begin position="93"/>
        <end position="115"/>
    </location>
</feature>
<dbReference type="InterPro" id="IPR022791">
    <property type="entry name" value="L-PG_synthase/AglD"/>
</dbReference>
<dbReference type="PANTHER" id="PTHR39087">
    <property type="entry name" value="UPF0104 MEMBRANE PROTEIN MJ1595"/>
    <property type="match status" value="1"/>
</dbReference>
<feature type="transmembrane region" description="Helical" evidence="6">
    <location>
        <begin position="15"/>
        <end position="33"/>
    </location>
</feature>
<evidence type="ECO:0000256" key="3">
    <source>
        <dbReference type="ARBA" id="ARBA00022692"/>
    </source>
</evidence>
<organism evidence="7 8">
    <name type="scientific">Streptomyces lanatus</name>
    <dbReference type="NCBI Taxonomy" id="66900"/>
    <lineage>
        <taxon>Bacteria</taxon>
        <taxon>Bacillati</taxon>
        <taxon>Actinomycetota</taxon>
        <taxon>Actinomycetes</taxon>
        <taxon>Kitasatosporales</taxon>
        <taxon>Streptomycetaceae</taxon>
        <taxon>Streptomyces</taxon>
    </lineage>
</organism>
<protein>
    <submittedName>
        <fullName evidence="7">Lysylphosphatidylglycerol synthase domain-containing protein</fullName>
    </submittedName>
</protein>
<accession>A0ABV1XM13</accession>
<keyword evidence="8" id="KW-1185">Reference proteome</keyword>
<sequence length="314" mass="31578">MTTEDVLATAQCRRTYWHTAFTLAVLVAVALLARRHWPVLETGAVRLAVADQGWLLAAAAATLVTWPCSALALQGAVPHGLPPGRLVAGQFAAAAANHVLPAGLGAGAVNLRLLIRCGSSLGGAATALAVKGTASALVRGALIAVLFAASPGVLQLPHIGGGFLIAVCAAAAVAILLLAGPLWSRCRRPLAAVWAYIAAVHARPARAVALWGGSLVFAVLHCAVLIAVTRAVALPLAPVRVALLYLAASSAAALLPTPGGIGSLDAVLALALTAAGAPATAAASAVLGYRLLTVWLPLIPGLLVLAALVRRRVL</sequence>
<comment type="caution">
    <text evidence="7">The sequence shown here is derived from an EMBL/GenBank/DDBJ whole genome shotgun (WGS) entry which is preliminary data.</text>
</comment>
<evidence type="ECO:0000256" key="6">
    <source>
        <dbReference type="SAM" id="Phobius"/>
    </source>
</evidence>
<dbReference type="PANTHER" id="PTHR39087:SF2">
    <property type="entry name" value="UPF0104 MEMBRANE PROTEIN MJ1595"/>
    <property type="match status" value="1"/>
</dbReference>
<dbReference type="Proteomes" id="UP001486207">
    <property type="component" value="Unassembled WGS sequence"/>
</dbReference>
<feature type="transmembrane region" description="Helical" evidence="6">
    <location>
        <begin position="267"/>
        <end position="286"/>
    </location>
</feature>
<gene>
    <name evidence="7" type="ORF">ABT384_08310</name>
</gene>
<name>A0ABV1XM13_9ACTN</name>
<comment type="subcellular location">
    <subcellularLocation>
        <location evidence="1">Cell membrane</location>
        <topology evidence="1">Multi-pass membrane protein</topology>
    </subcellularLocation>
</comment>
<evidence type="ECO:0000256" key="2">
    <source>
        <dbReference type="ARBA" id="ARBA00022475"/>
    </source>
</evidence>